<keyword evidence="5" id="KW-0547">Nucleotide-binding</keyword>
<dbReference type="AlphaFoldDB" id="A0A6B0YPG0"/>
<keyword evidence="3" id="KW-0813">Transport</keyword>
<dbReference type="InterPro" id="IPR050095">
    <property type="entry name" value="ECF_ABC_transporter_ATP-bd"/>
</dbReference>
<dbReference type="Pfam" id="PF00005">
    <property type="entry name" value="ABC_tran"/>
    <property type="match status" value="1"/>
</dbReference>
<dbReference type="InterPro" id="IPR015856">
    <property type="entry name" value="ABC_transpr_CbiO/EcfA_su"/>
</dbReference>
<dbReference type="SUPFAM" id="SSF52540">
    <property type="entry name" value="P-loop containing nucleoside triphosphate hydrolases"/>
    <property type="match status" value="1"/>
</dbReference>
<dbReference type="InterPro" id="IPR003439">
    <property type="entry name" value="ABC_transporter-like_ATP-bd"/>
</dbReference>
<dbReference type="Gene3D" id="3.40.50.300">
    <property type="entry name" value="P-loop containing nucleotide triphosphate hydrolases"/>
    <property type="match status" value="1"/>
</dbReference>
<evidence type="ECO:0000313" key="10">
    <source>
        <dbReference type="EMBL" id="MXY92457.1"/>
    </source>
</evidence>
<keyword evidence="8" id="KW-0472">Membrane</keyword>
<dbReference type="InterPro" id="IPR003593">
    <property type="entry name" value="AAA+_ATPase"/>
</dbReference>
<proteinExistence type="inferred from homology"/>
<keyword evidence="7" id="KW-1278">Translocase</keyword>
<dbReference type="EMBL" id="VXRG01000034">
    <property type="protein sequence ID" value="MXY92457.1"/>
    <property type="molecule type" value="Genomic_DNA"/>
</dbReference>
<dbReference type="SMART" id="SM00382">
    <property type="entry name" value="AAA"/>
    <property type="match status" value="1"/>
</dbReference>
<comment type="caution">
    <text evidence="10">The sequence shown here is derived from an EMBL/GenBank/DDBJ whole genome shotgun (WGS) entry which is preliminary data.</text>
</comment>
<evidence type="ECO:0000256" key="3">
    <source>
        <dbReference type="ARBA" id="ARBA00022448"/>
    </source>
</evidence>
<evidence type="ECO:0000256" key="5">
    <source>
        <dbReference type="ARBA" id="ARBA00022741"/>
    </source>
</evidence>
<dbReference type="PANTHER" id="PTHR43553">
    <property type="entry name" value="HEAVY METAL TRANSPORTER"/>
    <property type="match status" value="1"/>
</dbReference>
<comment type="similarity">
    <text evidence="2">Belongs to the ABC transporter superfamily.</text>
</comment>
<keyword evidence="6 10" id="KW-0067">ATP-binding</keyword>
<evidence type="ECO:0000256" key="1">
    <source>
        <dbReference type="ARBA" id="ARBA00004236"/>
    </source>
</evidence>
<dbReference type="InterPro" id="IPR027417">
    <property type="entry name" value="P-loop_NTPase"/>
</dbReference>
<keyword evidence="4" id="KW-1003">Cell membrane</keyword>
<evidence type="ECO:0000256" key="4">
    <source>
        <dbReference type="ARBA" id="ARBA00022475"/>
    </source>
</evidence>
<evidence type="ECO:0000256" key="2">
    <source>
        <dbReference type="ARBA" id="ARBA00005417"/>
    </source>
</evidence>
<protein>
    <submittedName>
        <fullName evidence="10">ATP-binding cassette domain-containing protein</fullName>
    </submittedName>
</protein>
<reference evidence="10" key="1">
    <citation type="submission" date="2019-09" db="EMBL/GenBank/DDBJ databases">
        <title>Characterisation of the sponge microbiome using genome-centric metagenomics.</title>
        <authorList>
            <person name="Engelberts J.P."/>
            <person name="Robbins S.J."/>
            <person name="De Goeij J.M."/>
            <person name="Aranda M."/>
            <person name="Bell S.C."/>
            <person name="Webster N.S."/>
        </authorList>
    </citation>
    <scope>NUCLEOTIDE SEQUENCE</scope>
    <source>
        <strain evidence="10">SB0664_bin_27</strain>
    </source>
</reference>
<evidence type="ECO:0000256" key="6">
    <source>
        <dbReference type="ARBA" id="ARBA00022840"/>
    </source>
</evidence>
<dbReference type="PROSITE" id="PS50893">
    <property type="entry name" value="ABC_TRANSPORTER_2"/>
    <property type="match status" value="1"/>
</dbReference>
<organism evidence="10">
    <name type="scientific">Caldilineaceae bacterium SB0664_bin_27</name>
    <dbReference type="NCBI Taxonomy" id="2605260"/>
    <lineage>
        <taxon>Bacteria</taxon>
        <taxon>Bacillati</taxon>
        <taxon>Chloroflexota</taxon>
        <taxon>Caldilineae</taxon>
        <taxon>Caldilineales</taxon>
        <taxon>Caldilineaceae</taxon>
    </lineage>
</organism>
<dbReference type="FunFam" id="3.40.50.300:FF:000224">
    <property type="entry name" value="Energy-coupling factor transporter ATP-binding protein EcfA"/>
    <property type="match status" value="1"/>
</dbReference>
<dbReference type="GO" id="GO:0005524">
    <property type="term" value="F:ATP binding"/>
    <property type="evidence" value="ECO:0007669"/>
    <property type="project" value="UniProtKB-KW"/>
</dbReference>
<evidence type="ECO:0000259" key="9">
    <source>
        <dbReference type="PROSITE" id="PS50893"/>
    </source>
</evidence>
<sequence>MHVSEPVVVVEDLTFSYSGTKEPALRDINLTFEQGEIALLIGATGAGKSTLYMCLNGLIPHLVPGRVGGRVDIDGTATRDQSISELAQKVGFVFQSPDVQLFAHTVREELAFGPENLGLAKSEILRRIQLAATTIGIEELLEREPAYLSGGQQQSVAIGAIWAMLPEILILDEPTSNLDPQSSRRVLELIRALNSEHGKTILIAEHKIDAVAHLADSILVMHEGQIAMQGKPRQVFSQTEELHQLGLVAPTAAEVAFELSKYGYTFDSWPLTAEEGIQAFGELL</sequence>
<comment type="subcellular location">
    <subcellularLocation>
        <location evidence="1">Cell membrane</location>
    </subcellularLocation>
</comment>
<evidence type="ECO:0000256" key="8">
    <source>
        <dbReference type="ARBA" id="ARBA00023136"/>
    </source>
</evidence>
<accession>A0A6B0YPG0</accession>
<dbReference type="CDD" id="cd03225">
    <property type="entry name" value="ABC_cobalt_CbiO_domain1"/>
    <property type="match status" value="1"/>
</dbReference>
<gene>
    <name evidence="10" type="ORF">F4Y42_03310</name>
</gene>
<dbReference type="GO" id="GO:0042626">
    <property type="term" value="F:ATPase-coupled transmembrane transporter activity"/>
    <property type="evidence" value="ECO:0007669"/>
    <property type="project" value="TreeGrafter"/>
</dbReference>
<feature type="domain" description="ABC transporter" evidence="9">
    <location>
        <begin position="8"/>
        <end position="248"/>
    </location>
</feature>
<name>A0A6B0YPG0_9CHLR</name>
<dbReference type="GO" id="GO:0016887">
    <property type="term" value="F:ATP hydrolysis activity"/>
    <property type="evidence" value="ECO:0007669"/>
    <property type="project" value="InterPro"/>
</dbReference>
<dbReference type="GO" id="GO:0043190">
    <property type="term" value="C:ATP-binding cassette (ABC) transporter complex"/>
    <property type="evidence" value="ECO:0007669"/>
    <property type="project" value="TreeGrafter"/>
</dbReference>
<dbReference type="PANTHER" id="PTHR43553:SF24">
    <property type="entry name" value="ENERGY-COUPLING FACTOR TRANSPORTER ATP-BINDING PROTEIN ECFA1"/>
    <property type="match status" value="1"/>
</dbReference>
<evidence type="ECO:0000256" key="7">
    <source>
        <dbReference type="ARBA" id="ARBA00022967"/>
    </source>
</evidence>